<sequence>MGGYCILLGWLSNRHLIISKTSLFDIKPKAPQTKKMTSEA</sequence>
<dbReference type="Proteomes" id="UP000003729">
    <property type="component" value="Unassembled WGS sequence"/>
</dbReference>
<proteinExistence type="predicted"/>
<name>B6XCC1_9GAMM</name>
<evidence type="ECO:0000313" key="2">
    <source>
        <dbReference type="Proteomes" id="UP000003729"/>
    </source>
</evidence>
<dbReference type="AlphaFoldDB" id="B6XCC1"/>
<accession>B6XCC1</accession>
<organism evidence="1 2">
    <name type="scientific">Providencia alcalifaciens DSM 30120</name>
    <dbReference type="NCBI Taxonomy" id="520999"/>
    <lineage>
        <taxon>Bacteria</taxon>
        <taxon>Pseudomonadati</taxon>
        <taxon>Pseudomonadota</taxon>
        <taxon>Gammaproteobacteria</taxon>
        <taxon>Enterobacterales</taxon>
        <taxon>Morganellaceae</taxon>
        <taxon>Providencia</taxon>
    </lineage>
</organism>
<reference evidence="1 2" key="1">
    <citation type="submission" date="2008-10" db="EMBL/GenBank/DDBJ databases">
        <title>Draft genome sequence of Providencia alcalifaciens (DSM 30120).</title>
        <authorList>
            <person name="Sudarsanam P."/>
            <person name="Ley R."/>
            <person name="Guruge J."/>
            <person name="Turnbaugh P.J."/>
            <person name="Mahowald M."/>
            <person name="Liep D."/>
            <person name="Gordon J."/>
        </authorList>
    </citation>
    <scope>NUCLEOTIDE SEQUENCE [LARGE SCALE GENOMIC DNA]</scope>
    <source>
        <strain evidence="1 2">DSM 30120</strain>
    </source>
</reference>
<evidence type="ECO:0000313" key="1">
    <source>
        <dbReference type="EMBL" id="EEB46974.1"/>
    </source>
</evidence>
<dbReference type="EMBL" id="ABXW01000015">
    <property type="protein sequence ID" value="EEB46974.1"/>
    <property type="molecule type" value="Genomic_DNA"/>
</dbReference>
<protein>
    <submittedName>
        <fullName evidence="1">Uncharacterized protein</fullName>
    </submittedName>
</protein>
<reference evidence="1 2" key="2">
    <citation type="submission" date="2008-10" db="EMBL/GenBank/DDBJ databases">
        <authorList>
            <person name="Fulton L."/>
            <person name="Clifton S."/>
            <person name="Fulton B."/>
            <person name="Xu J."/>
            <person name="Minx P."/>
            <person name="Pepin K.H."/>
            <person name="Johnson M."/>
            <person name="Bhonagiri V."/>
            <person name="Nash W.E."/>
            <person name="Mardis E.R."/>
            <person name="Wilson R.K."/>
        </authorList>
    </citation>
    <scope>NUCLEOTIDE SEQUENCE [LARGE SCALE GENOMIC DNA]</scope>
    <source>
        <strain evidence="1 2">DSM 30120</strain>
    </source>
</reference>
<gene>
    <name evidence="1" type="ORF">PROVALCAL_00984</name>
</gene>
<comment type="caution">
    <text evidence="1">The sequence shown here is derived from an EMBL/GenBank/DDBJ whole genome shotgun (WGS) entry which is preliminary data.</text>
</comment>